<name>A0A6G1G388_9PEZI</name>
<reference evidence="2 4" key="1">
    <citation type="submission" date="2020-01" db="EMBL/GenBank/DDBJ databases">
        <authorList>
            <consortium name="DOE Joint Genome Institute"/>
            <person name="Haridas S."/>
            <person name="Albert R."/>
            <person name="Binder M."/>
            <person name="Bloem J."/>
            <person name="Labutti K."/>
            <person name="Salamov A."/>
            <person name="Andreopoulos B."/>
            <person name="Baker S.E."/>
            <person name="Barry K."/>
            <person name="Bills G."/>
            <person name="Bluhm B.H."/>
            <person name="Cannon C."/>
            <person name="Castanera R."/>
            <person name="Culley D.E."/>
            <person name="Daum C."/>
            <person name="Ezra D."/>
            <person name="Gonzalez J.B."/>
            <person name="Henrissat B."/>
            <person name="Kuo A."/>
            <person name="Liang C."/>
            <person name="Lipzen A."/>
            <person name="Lutzoni F."/>
            <person name="Magnuson J."/>
            <person name="Mondo S."/>
            <person name="Nolan M."/>
            <person name="Ohm R."/>
            <person name="Pangilinan J."/>
            <person name="Park H.-J."/>
            <person name="Ramirez L."/>
            <person name="Alfaro M."/>
            <person name="Sun H."/>
            <person name="Tritt A."/>
            <person name="Yoshinaga Y."/>
            <person name="Zwiers L.-H."/>
            <person name="Turgeon B.G."/>
            <person name="Goodwin S.B."/>
            <person name="Spatafora J.W."/>
            <person name="Crous P.W."/>
            <person name="Grigoriev I.V."/>
        </authorList>
    </citation>
    <scope>NUCLEOTIDE SEQUENCE</scope>
    <source>
        <strain evidence="2 4">CBS 781.70</strain>
    </source>
</reference>
<reference evidence="4" key="3">
    <citation type="submission" date="2025-04" db="UniProtKB">
        <authorList>
            <consortium name="RefSeq"/>
        </authorList>
    </citation>
    <scope>IDENTIFICATION</scope>
    <source>
        <strain evidence="4">CBS 781.70</strain>
    </source>
</reference>
<evidence type="ECO:0000313" key="2">
    <source>
        <dbReference type="EMBL" id="KAF1812524.1"/>
    </source>
</evidence>
<accession>A0A6G1G388</accession>
<feature type="domain" description="Glutamyl-tRNA amidotransferase complex subunit Gta3" evidence="1">
    <location>
        <begin position="57"/>
        <end position="112"/>
    </location>
</feature>
<gene>
    <name evidence="2 4" type="ORF">P152DRAFT_396863</name>
</gene>
<dbReference type="RefSeq" id="XP_033534155.1">
    <property type="nucleotide sequence ID" value="XM_033676381.1"/>
</dbReference>
<protein>
    <submittedName>
        <fullName evidence="2 4">DUF726 domain protein</fullName>
    </submittedName>
</protein>
<proteinExistence type="predicted"/>
<sequence length="186" mass="21033">MRHQAFRSIRARIVPRSSYSVLHLREYSGNEYDVIDKALGEPSWSAQDLLSSGVSTTADEITPTQLRKLLRLSALPPPKDQDEESRLLGTLASQLHFVQAIRNVDTIGVRPLRSLRDESDEAGAAAEITKDSLQENFDSEERIGKHYVRIRRRPSTLAETKEAEDWDPLQCATRKSNRFFVVNGAK</sequence>
<dbReference type="InterPro" id="IPR049545">
    <property type="entry name" value="Gta3_dom"/>
</dbReference>
<dbReference type="Pfam" id="PF20978">
    <property type="entry name" value="Gta3"/>
    <property type="match status" value="1"/>
</dbReference>
<organism evidence="2">
    <name type="scientific">Eremomyces bilateralis CBS 781.70</name>
    <dbReference type="NCBI Taxonomy" id="1392243"/>
    <lineage>
        <taxon>Eukaryota</taxon>
        <taxon>Fungi</taxon>
        <taxon>Dikarya</taxon>
        <taxon>Ascomycota</taxon>
        <taxon>Pezizomycotina</taxon>
        <taxon>Dothideomycetes</taxon>
        <taxon>Dothideomycetes incertae sedis</taxon>
        <taxon>Eremomycetales</taxon>
        <taxon>Eremomycetaceae</taxon>
        <taxon>Eremomyces</taxon>
    </lineage>
</organism>
<dbReference type="Proteomes" id="UP000504638">
    <property type="component" value="Unplaced"/>
</dbReference>
<dbReference type="EMBL" id="ML975157">
    <property type="protein sequence ID" value="KAF1812524.1"/>
    <property type="molecule type" value="Genomic_DNA"/>
</dbReference>
<dbReference type="OrthoDB" id="5522061at2759"/>
<evidence type="ECO:0000259" key="1">
    <source>
        <dbReference type="Pfam" id="PF20978"/>
    </source>
</evidence>
<evidence type="ECO:0000313" key="3">
    <source>
        <dbReference type="Proteomes" id="UP000504638"/>
    </source>
</evidence>
<keyword evidence="3" id="KW-1185">Reference proteome</keyword>
<dbReference type="GeneID" id="54416951"/>
<dbReference type="AlphaFoldDB" id="A0A6G1G388"/>
<evidence type="ECO:0000313" key="4">
    <source>
        <dbReference type="RefSeq" id="XP_033534155.1"/>
    </source>
</evidence>
<reference evidence="4" key="2">
    <citation type="submission" date="2020-04" db="EMBL/GenBank/DDBJ databases">
        <authorList>
            <consortium name="NCBI Genome Project"/>
        </authorList>
    </citation>
    <scope>NUCLEOTIDE SEQUENCE</scope>
    <source>
        <strain evidence="4">CBS 781.70</strain>
    </source>
</reference>